<dbReference type="GO" id="GO:0003337">
    <property type="term" value="P:mesenchymal to epithelial transition involved in metanephros morphogenesis"/>
    <property type="evidence" value="ECO:0007669"/>
    <property type="project" value="UniProtKB-ARBA"/>
</dbReference>
<keyword evidence="7 18" id="KW-0863">Zinc-finger</keyword>
<keyword evidence="8" id="KW-0862">Zinc</keyword>
<feature type="domain" description="C2H2-type" evidence="20">
    <location>
        <begin position="630"/>
        <end position="657"/>
    </location>
</feature>
<evidence type="ECO:0000256" key="17">
    <source>
        <dbReference type="ARBA" id="ARBA00069282"/>
    </source>
</evidence>
<feature type="compositionally biased region" description="Polar residues" evidence="19">
    <location>
        <begin position="11"/>
        <end position="26"/>
    </location>
</feature>
<comment type="subunit">
    <text evidence="16">May associate with NuRD histone deacetylase complex (HDAC). Interacts with components of HDAC complex including HDAC1, HDAC2, RBBP4, RBPP7, MTA1 and MTA2. Interacts with CCNQ. Interacts with NSD2 (via PHD-type zinc fingers 1, 2 and 3).</text>
</comment>
<evidence type="ECO:0000256" key="8">
    <source>
        <dbReference type="ARBA" id="ARBA00022833"/>
    </source>
</evidence>
<comment type="caution">
    <text evidence="21">The sequence shown here is derived from an EMBL/GenBank/DDBJ whole genome shotgun (WGS) entry which is preliminary data.</text>
</comment>
<dbReference type="GO" id="GO:0007507">
    <property type="term" value="P:heart development"/>
    <property type="evidence" value="ECO:0007669"/>
    <property type="project" value="UniProtKB-ARBA"/>
</dbReference>
<evidence type="ECO:0000256" key="2">
    <source>
        <dbReference type="ARBA" id="ARBA00022491"/>
    </source>
</evidence>
<evidence type="ECO:0000313" key="22">
    <source>
        <dbReference type="Proteomes" id="UP000288216"/>
    </source>
</evidence>
<dbReference type="InterPro" id="IPR051565">
    <property type="entry name" value="Sal_C2H2-zinc-finger"/>
</dbReference>
<accession>A0A401PG93</accession>
<dbReference type="GO" id="GO:0035295">
    <property type="term" value="P:tube development"/>
    <property type="evidence" value="ECO:0007669"/>
    <property type="project" value="UniProtKB-ARBA"/>
</dbReference>
<evidence type="ECO:0000256" key="7">
    <source>
        <dbReference type="ARBA" id="ARBA00022771"/>
    </source>
</evidence>
<keyword evidence="2" id="KW-0678">Repressor</keyword>
<gene>
    <name evidence="21" type="ORF">scyTo_0001849</name>
</gene>
<evidence type="ECO:0000256" key="5">
    <source>
        <dbReference type="ARBA" id="ARBA00022723"/>
    </source>
</evidence>
<evidence type="ECO:0000256" key="6">
    <source>
        <dbReference type="ARBA" id="ARBA00022737"/>
    </source>
</evidence>
<dbReference type="FunFam" id="3.30.160.60:FF:000079">
    <property type="entry name" value="Spalt-like transcription factor 3"/>
    <property type="match status" value="1"/>
</dbReference>
<dbReference type="PANTHER" id="PTHR23233">
    <property type="entry name" value="SAL-LIKE PROTEIN"/>
    <property type="match status" value="1"/>
</dbReference>
<feature type="region of interest" description="Disordered" evidence="19">
    <location>
        <begin position="81"/>
        <end position="124"/>
    </location>
</feature>
<feature type="domain" description="C2H2-type" evidence="20">
    <location>
        <begin position="985"/>
        <end position="1012"/>
    </location>
</feature>
<evidence type="ECO:0000256" key="11">
    <source>
        <dbReference type="ARBA" id="ARBA00023125"/>
    </source>
</evidence>
<organism evidence="21 22">
    <name type="scientific">Scyliorhinus torazame</name>
    <name type="common">Cloudy catshark</name>
    <name type="synonym">Catulus torazame</name>
    <dbReference type="NCBI Taxonomy" id="75743"/>
    <lineage>
        <taxon>Eukaryota</taxon>
        <taxon>Metazoa</taxon>
        <taxon>Chordata</taxon>
        <taxon>Craniata</taxon>
        <taxon>Vertebrata</taxon>
        <taxon>Chondrichthyes</taxon>
        <taxon>Elasmobranchii</taxon>
        <taxon>Galeomorphii</taxon>
        <taxon>Galeoidea</taxon>
        <taxon>Carcharhiniformes</taxon>
        <taxon>Scyliorhinidae</taxon>
        <taxon>Scyliorhinus</taxon>
    </lineage>
</organism>
<keyword evidence="12" id="KW-0804">Transcription</keyword>
<dbReference type="PROSITE" id="PS00028">
    <property type="entry name" value="ZINC_FINGER_C2H2_1"/>
    <property type="match status" value="7"/>
</dbReference>
<dbReference type="AlphaFoldDB" id="A0A401PG93"/>
<dbReference type="GO" id="GO:0005654">
    <property type="term" value="C:nucleoplasm"/>
    <property type="evidence" value="ECO:0007669"/>
    <property type="project" value="UniProtKB-ARBA"/>
</dbReference>
<feature type="compositionally biased region" description="Polar residues" evidence="19">
    <location>
        <begin position="827"/>
        <end position="841"/>
    </location>
</feature>
<evidence type="ECO:0000256" key="13">
    <source>
        <dbReference type="ARBA" id="ARBA00023242"/>
    </source>
</evidence>
<dbReference type="CDD" id="cd20908">
    <property type="entry name" value="SUF4-like"/>
    <property type="match status" value="1"/>
</dbReference>
<dbReference type="STRING" id="75743.A0A401PG93"/>
<feature type="compositionally biased region" description="Polar residues" evidence="19">
    <location>
        <begin position="98"/>
        <end position="109"/>
    </location>
</feature>
<keyword evidence="10" id="KW-0805">Transcription regulation</keyword>
<keyword evidence="9" id="KW-0832">Ubl conjugation</keyword>
<dbReference type="SMART" id="SM00355">
    <property type="entry name" value="ZnF_C2H2"/>
    <property type="match status" value="7"/>
</dbReference>
<feature type="compositionally biased region" description="Basic and acidic residues" evidence="19">
    <location>
        <begin position="110"/>
        <end position="120"/>
    </location>
</feature>
<feature type="region of interest" description="Disordered" evidence="19">
    <location>
        <begin position="315"/>
        <end position="349"/>
    </location>
</feature>
<feature type="domain" description="C2H2-type" evidence="20">
    <location>
        <begin position="602"/>
        <end position="629"/>
    </location>
</feature>
<dbReference type="PROSITE" id="PS50157">
    <property type="entry name" value="ZINC_FINGER_C2H2_2"/>
    <property type="match status" value="7"/>
</dbReference>
<dbReference type="GO" id="GO:0021772">
    <property type="term" value="P:olfactory bulb development"/>
    <property type="evidence" value="ECO:0007669"/>
    <property type="project" value="UniProtKB-ARBA"/>
</dbReference>
<evidence type="ECO:0000256" key="9">
    <source>
        <dbReference type="ARBA" id="ARBA00022843"/>
    </source>
</evidence>
<dbReference type="GO" id="GO:0009966">
    <property type="term" value="P:regulation of signal transduction"/>
    <property type="evidence" value="ECO:0007669"/>
    <property type="project" value="UniProtKB-ARBA"/>
</dbReference>
<feature type="compositionally biased region" description="Polar residues" evidence="19">
    <location>
        <begin position="315"/>
        <end position="325"/>
    </location>
</feature>
<keyword evidence="22" id="KW-1185">Reference proteome</keyword>
<feature type="domain" description="C2H2-type" evidence="20">
    <location>
        <begin position="421"/>
        <end position="448"/>
    </location>
</feature>
<protein>
    <recommendedName>
        <fullName evidence="17">Sal-like protein 1</fullName>
    </recommendedName>
</protein>
<evidence type="ECO:0000313" key="21">
    <source>
        <dbReference type="EMBL" id="GCB72152.1"/>
    </source>
</evidence>
<dbReference type="Proteomes" id="UP000288216">
    <property type="component" value="Unassembled WGS sequence"/>
</dbReference>
<keyword evidence="13" id="KW-0539">Nucleus</keyword>
<feature type="region of interest" description="Disordered" evidence="19">
    <location>
        <begin position="716"/>
        <end position="739"/>
    </location>
</feature>
<proteinExistence type="inferred from homology"/>
<evidence type="ECO:0000256" key="1">
    <source>
        <dbReference type="ARBA" id="ARBA00004123"/>
    </source>
</evidence>
<sequence length="1149" mass="124346">MSRRKQAKPQHINSDEQLIVGNGSQECQDDGDGEVNAKKCRTEETNICKKCCAEFFDLSKFLEHRKNCTKNPPVLIMNEGEREMPPKNSPECCPDNFANGQLTDQSKSNDSPEEKIREESESAEMNVDIVESQKSCASNAASSLHPASDTSYVPQSKIPNTNVTLETIRNTKVAVTQHVPDNVPASNSNATGTVNVIPILLEQLVCLQQQQLQQIQLTEQIRIQVAMMAPHSLHPSIVAAADPLKTLGAHLSQQLSAAAALIGQKVGSQTFTIDGFKPVQLPHSSVGTTHFNKVLHHSESGSLQTTSALASLTSKPDSISCSENPSRLKHGNLTSPAARFPNPLLPRSPNSATIHSSLMGLSAASAARNQKGKPPNVAVFETKSSSEESFFKHKCKFCGKVFGNDSALQIHIRSHTGERPYKCNICGNRFTTKGNLKVHFQRHKEKYPHIRMNPYPVPEHLDNVPTSSGIPYGMSIPVDNSANWVDTKPVLQTLSNSVGLKLSTSFEDTFDKVPVSDFLQRRSPAVSETASMSSNISNYESNLEIKSTTENGSVPPLATSIMSETSKPKLTFGNTLDNSQASETSKLQQLVENIDKASTDPNECAVCHRILSCQSSLKMHYRTHTGERPFKCKVCGRAFSTKGNLKTHYGVHRAKPPLRVQHSCPICHKRFTNAVVLQQHIRMHMGGQIPNTPLPEGYYDGSDQEPTLADESAELDSSFTDENMDESELEGDKGTKAPTVEYSKPVLPYSDLPANSPLLVFSNIAALESQMKMINSSVNLQRQSSLKSSENGSPESESMANDSSSAVGDQECQNNPSPGASEPVLFQASSPANSYNGSHLSKSPGFPASCENSGTKIEPVESSELPNDGALDLTSANIHRKIKEEVPSIPFTNGDCSAVQVPAGSFIRAPPCLIKVEVSDHGERPAGTTAQFLAPSALAPIMPPILAPPPRRTPKQHNCPTCGKSFSSASALQIHERTHTGEKPFACTICGRAFTTKGNLKVHVGTHMWNNSARRGRRLSLDSPMILIGNDPKKISEMFPKDIMAPAMNIESTIWNQYTTVLANGLALKTNEISVIQNGGIPPIAVSVASGSVVSTSTPISKVAASQSGISPAISDEEKHSSESVAMPHIPHFVEESKIAVNLKKNDIL</sequence>
<dbReference type="OrthoDB" id="8749569at2759"/>
<dbReference type="GO" id="GO:0000792">
    <property type="term" value="C:heterochromatin"/>
    <property type="evidence" value="ECO:0007669"/>
    <property type="project" value="UniProtKB-ARBA"/>
</dbReference>
<dbReference type="OMA" id="HIRMNPY"/>
<keyword evidence="5" id="KW-0479">Metal-binding</keyword>
<reference evidence="21 22" key="1">
    <citation type="journal article" date="2018" name="Nat. Ecol. Evol.">
        <title>Shark genomes provide insights into elasmobranch evolution and the origin of vertebrates.</title>
        <authorList>
            <person name="Hara Y"/>
            <person name="Yamaguchi K"/>
            <person name="Onimaru K"/>
            <person name="Kadota M"/>
            <person name="Koyanagi M"/>
            <person name="Keeley SD"/>
            <person name="Tatsumi K"/>
            <person name="Tanaka K"/>
            <person name="Motone F"/>
            <person name="Kageyama Y"/>
            <person name="Nozu R"/>
            <person name="Adachi N"/>
            <person name="Nishimura O"/>
            <person name="Nakagawa R"/>
            <person name="Tanegashima C"/>
            <person name="Kiyatake I"/>
            <person name="Matsumoto R"/>
            <person name="Murakumo K"/>
            <person name="Nishida K"/>
            <person name="Terakita A"/>
            <person name="Kuratani S"/>
            <person name="Sato K"/>
            <person name="Hyodo S Kuraku.S."/>
        </authorList>
    </citation>
    <scope>NUCLEOTIDE SEQUENCE [LARGE SCALE GENOMIC DNA]</scope>
</reference>
<feature type="domain" description="C2H2-type" evidence="20">
    <location>
        <begin position="393"/>
        <end position="420"/>
    </location>
</feature>
<evidence type="ECO:0000259" key="20">
    <source>
        <dbReference type="PROSITE" id="PS50157"/>
    </source>
</evidence>
<evidence type="ECO:0000256" key="14">
    <source>
        <dbReference type="ARBA" id="ARBA00038474"/>
    </source>
</evidence>
<keyword evidence="6" id="KW-0677">Repeat</keyword>
<dbReference type="GO" id="GO:0000978">
    <property type="term" value="F:RNA polymerase II cis-regulatory region sequence-specific DNA binding"/>
    <property type="evidence" value="ECO:0007669"/>
    <property type="project" value="TreeGrafter"/>
</dbReference>
<evidence type="ECO:0000256" key="12">
    <source>
        <dbReference type="ARBA" id="ARBA00023163"/>
    </source>
</evidence>
<evidence type="ECO:0000256" key="10">
    <source>
        <dbReference type="ARBA" id="ARBA00023015"/>
    </source>
</evidence>
<evidence type="ECO:0000256" key="18">
    <source>
        <dbReference type="PROSITE-ProRule" id="PRU00042"/>
    </source>
</evidence>
<feature type="compositionally biased region" description="Polar residues" evidence="19">
    <location>
        <begin position="779"/>
        <end position="818"/>
    </location>
</feature>
<comment type="subcellular location">
    <subcellularLocation>
        <location evidence="1">Nucleus</location>
    </subcellularLocation>
</comment>
<dbReference type="EMBL" id="BFAA01000429">
    <property type="protein sequence ID" value="GCB72152.1"/>
    <property type="molecule type" value="Genomic_DNA"/>
</dbReference>
<evidence type="ECO:0000256" key="3">
    <source>
        <dbReference type="ARBA" id="ARBA00022499"/>
    </source>
</evidence>
<evidence type="ECO:0000256" key="4">
    <source>
        <dbReference type="ARBA" id="ARBA00022553"/>
    </source>
</evidence>
<feature type="region of interest" description="Disordered" evidence="19">
    <location>
        <begin position="1"/>
        <end position="34"/>
    </location>
</feature>
<dbReference type="GO" id="GO:0000122">
    <property type="term" value="P:negative regulation of transcription by RNA polymerase II"/>
    <property type="evidence" value="ECO:0007669"/>
    <property type="project" value="UniProtKB-ARBA"/>
</dbReference>
<name>A0A401PG93_SCYTO</name>
<keyword evidence="11" id="KW-0238">DNA-binding</keyword>
<dbReference type="InterPro" id="IPR036236">
    <property type="entry name" value="Znf_C2H2_sf"/>
</dbReference>
<dbReference type="GO" id="GO:0008270">
    <property type="term" value="F:zinc ion binding"/>
    <property type="evidence" value="ECO:0007669"/>
    <property type="project" value="UniProtKB-KW"/>
</dbReference>
<dbReference type="Gene3D" id="3.30.160.60">
    <property type="entry name" value="Classic Zinc Finger"/>
    <property type="match status" value="6"/>
</dbReference>
<dbReference type="SUPFAM" id="SSF57667">
    <property type="entry name" value="beta-beta-alpha zinc fingers"/>
    <property type="match status" value="4"/>
</dbReference>
<dbReference type="GO" id="GO:0000981">
    <property type="term" value="F:DNA-binding transcription factor activity, RNA polymerase II-specific"/>
    <property type="evidence" value="ECO:0007669"/>
    <property type="project" value="TreeGrafter"/>
</dbReference>
<comment type="similarity">
    <text evidence="14">Belongs to the sal C2H2-type zinc-finger protein family.</text>
</comment>
<dbReference type="FunFam" id="3.30.160.60:FF:000215">
    <property type="entry name" value="Spalt-like transcription factor 3"/>
    <property type="match status" value="1"/>
</dbReference>
<dbReference type="InterPro" id="IPR013087">
    <property type="entry name" value="Znf_C2H2_type"/>
</dbReference>
<dbReference type="FunFam" id="3.30.160.60:FF:000025">
    <property type="entry name" value="Spalt-like transcription factor 1"/>
    <property type="match status" value="1"/>
</dbReference>
<dbReference type="FunFam" id="3.30.160.60:FF:000689">
    <property type="entry name" value="Spalt like transcription factor 1"/>
    <property type="match status" value="1"/>
</dbReference>
<keyword evidence="4" id="KW-0597">Phosphoprotein</keyword>
<feature type="domain" description="C2H2-type" evidence="20">
    <location>
        <begin position="957"/>
        <end position="984"/>
    </location>
</feature>
<evidence type="ECO:0000256" key="19">
    <source>
        <dbReference type="SAM" id="MobiDB-lite"/>
    </source>
</evidence>
<dbReference type="FunFam" id="3.30.160.60:FF:000302">
    <property type="entry name" value="Spalt-like transcription factor 1"/>
    <property type="match status" value="1"/>
</dbReference>
<dbReference type="GO" id="GO:0045944">
    <property type="term" value="P:positive regulation of transcription by RNA polymerase II"/>
    <property type="evidence" value="ECO:0007669"/>
    <property type="project" value="UniProtKB-ARBA"/>
</dbReference>
<dbReference type="Pfam" id="PF00096">
    <property type="entry name" value="zf-C2H2"/>
    <property type="match status" value="6"/>
</dbReference>
<feature type="region of interest" description="Disordered" evidence="19">
    <location>
        <begin position="779"/>
        <end position="871"/>
    </location>
</feature>
<evidence type="ECO:0000256" key="15">
    <source>
        <dbReference type="ARBA" id="ARBA00053244"/>
    </source>
</evidence>
<dbReference type="FunFam" id="3.30.160.60:FF:000260">
    <property type="entry name" value="Spalt-like transcription factor 1"/>
    <property type="match status" value="1"/>
</dbReference>
<dbReference type="PANTHER" id="PTHR23233:SF19">
    <property type="entry name" value="SAL-LIKE PROTEIN 4"/>
    <property type="match status" value="1"/>
</dbReference>
<keyword evidence="3" id="KW-1017">Isopeptide bond</keyword>
<feature type="domain" description="C2H2-type" evidence="20">
    <location>
        <begin position="662"/>
        <end position="689"/>
    </location>
</feature>
<comment type="function">
    <text evidence="15">Transcriptional repressor involved in organogenesis. Plays an essential role in ureteric bud invasion during kidney development.</text>
</comment>
<evidence type="ECO:0000256" key="16">
    <source>
        <dbReference type="ARBA" id="ARBA00062861"/>
    </source>
</evidence>